<feature type="transmembrane region" description="Helical" evidence="6">
    <location>
        <begin position="189"/>
        <end position="207"/>
    </location>
</feature>
<keyword evidence="4 6" id="KW-1133">Transmembrane helix</keyword>
<dbReference type="PANTHER" id="PTHR47089">
    <property type="entry name" value="ABC TRANSPORTER, PERMEASE PROTEIN"/>
    <property type="match status" value="1"/>
</dbReference>
<dbReference type="Pfam" id="PF02653">
    <property type="entry name" value="BPD_transp_2"/>
    <property type="match status" value="1"/>
</dbReference>
<evidence type="ECO:0000256" key="4">
    <source>
        <dbReference type="ARBA" id="ARBA00022989"/>
    </source>
</evidence>
<dbReference type="GO" id="GO:0005886">
    <property type="term" value="C:plasma membrane"/>
    <property type="evidence" value="ECO:0007669"/>
    <property type="project" value="UniProtKB-SubCell"/>
</dbReference>
<evidence type="ECO:0000256" key="3">
    <source>
        <dbReference type="ARBA" id="ARBA00022692"/>
    </source>
</evidence>
<gene>
    <name evidence="7" type="ORF">B0I08_10320</name>
</gene>
<name>A0A2T0VF68_9MICO</name>
<evidence type="ECO:0000256" key="5">
    <source>
        <dbReference type="ARBA" id="ARBA00023136"/>
    </source>
</evidence>
<comment type="subcellular location">
    <subcellularLocation>
        <location evidence="1">Cell membrane</location>
        <topology evidence="1">Multi-pass membrane protein</topology>
    </subcellularLocation>
</comment>
<organism evidence="7 8">
    <name type="scientific">Glaciihabitans tibetensis</name>
    <dbReference type="NCBI Taxonomy" id="1266600"/>
    <lineage>
        <taxon>Bacteria</taxon>
        <taxon>Bacillati</taxon>
        <taxon>Actinomycetota</taxon>
        <taxon>Actinomycetes</taxon>
        <taxon>Micrococcales</taxon>
        <taxon>Microbacteriaceae</taxon>
        <taxon>Glaciihabitans</taxon>
    </lineage>
</organism>
<dbReference type="PANTHER" id="PTHR47089:SF1">
    <property type="entry name" value="GUANOSINE ABC TRANSPORTER PERMEASE PROTEIN NUPP"/>
    <property type="match status" value="1"/>
</dbReference>
<sequence length="348" mass="35341">MRVIVGTDIASIPIAIIIALVIGGVLIALSGVNPFEAYGALLQGAFGTPQHLADTLIEATPLALIGVGIALCFRAGVFNVGAEGQFLLGGMAAAITGNLLSTAPAIATLLAMAIAAVLAGAAWAAIAALLKVYLGASETLTTIMLTYVATYLVSYLLNGPARDPATPIAQTQPLTTSGLLPGLWPGTTLHVGIVIALIVAVAAHYFLRRRVGGFQIVATGLNPVAARSAGLPVRRILISVFLTSGALAGLAGFIQVSGVQGKMIVNLSPGYGYTAIVVALLGRSTPLGAFLAALFFGALSAGGASMETSVGVPASVVTIVQYLTVLLVIAYTAARTLRRPSRVADEEE</sequence>
<feature type="transmembrane region" description="Helical" evidence="6">
    <location>
        <begin position="312"/>
        <end position="334"/>
    </location>
</feature>
<feature type="transmembrane region" description="Helical" evidence="6">
    <location>
        <begin position="85"/>
        <end position="103"/>
    </location>
</feature>
<feature type="transmembrane region" description="Helical" evidence="6">
    <location>
        <begin position="236"/>
        <end position="257"/>
    </location>
</feature>
<feature type="transmembrane region" description="Helical" evidence="6">
    <location>
        <begin position="288"/>
        <end position="306"/>
    </location>
</feature>
<accession>A0A2T0VF68</accession>
<proteinExistence type="predicted"/>
<feature type="transmembrane region" description="Helical" evidence="6">
    <location>
        <begin position="140"/>
        <end position="157"/>
    </location>
</feature>
<feature type="transmembrane region" description="Helical" evidence="6">
    <location>
        <begin position="263"/>
        <end position="281"/>
    </location>
</feature>
<evidence type="ECO:0000256" key="1">
    <source>
        <dbReference type="ARBA" id="ARBA00004651"/>
    </source>
</evidence>
<evidence type="ECO:0000256" key="6">
    <source>
        <dbReference type="SAM" id="Phobius"/>
    </source>
</evidence>
<evidence type="ECO:0000313" key="7">
    <source>
        <dbReference type="EMBL" id="PRY68816.1"/>
    </source>
</evidence>
<keyword evidence="3 6" id="KW-0812">Transmembrane</keyword>
<comment type="caution">
    <text evidence="7">The sequence shown here is derived from an EMBL/GenBank/DDBJ whole genome shotgun (WGS) entry which is preliminary data.</text>
</comment>
<keyword evidence="8" id="KW-1185">Reference proteome</keyword>
<keyword evidence="2" id="KW-1003">Cell membrane</keyword>
<protein>
    <submittedName>
        <fullName evidence="7">Nucleoside ABC transporter membrane protein</fullName>
    </submittedName>
</protein>
<feature type="transmembrane region" description="Helical" evidence="6">
    <location>
        <begin position="109"/>
        <end position="133"/>
    </location>
</feature>
<reference evidence="7 8" key="1">
    <citation type="submission" date="2018-03" db="EMBL/GenBank/DDBJ databases">
        <title>Genomic Encyclopedia of Type Strains, Phase III (KMG-III): the genomes of soil and plant-associated and newly described type strains.</title>
        <authorList>
            <person name="Whitman W."/>
        </authorList>
    </citation>
    <scope>NUCLEOTIDE SEQUENCE [LARGE SCALE GENOMIC DNA]</scope>
    <source>
        <strain evidence="7 8">CGMCC 1.12484</strain>
    </source>
</reference>
<feature type="transmembrane region" description="Helical" evidence="6">
    <location>
        <begin position="52"/>
        <end position="73"/>
    </location>
</feature>
<dbReference type="Proteomes" id="UP000237983">
    <property type="component" value="Unassembled WGS sequence"/>
</dbReference>
<evidence type="ECO:0000313" key="8">
    <source>
        <dbReference type="Proteomes" id="UP000237983"/>
    </source>
</evidence>
<dbReference type="EMBL" id="PVTL01000003">
    <property type="protein sequence ID" value="PRY68816.1"/>
    <property type="molecule type" value="Genomic_DNA"/>
</dbReference>
<dbReference type="InterPro" id="IPR001851">
    <property type="entry name" value="ABC_transp_permease"/>
</dbReference>
<dbReference type="GO" id="GO:0022857">
    <property type="term" value="F:transmembrane transporter activity"/>
    <property type="evidence" value="ECO:0007669"/>
    <property type="project" value="InterPro"/>
</dbReference>
<evidence type="ECO:0000256" key="2">
    <source>
        <dbReference type="ARBA" id="ARBA00022475"/>
    </source>
</evidence>
<dbReference type="AlphaFoldDB" id="A0A2T0VF68"/>
<dbReference type="CDD" id="cd06580">
    <property type="entry name" value="TM_PBP1_transp_TpRbsC_like"/>
    <property type="match status" value="1"/>
</dbReference>
<feature type="transmembrane region" description="Helical" evidence="6">
    <location>
        <begin position="12"/>
        <end position="32"/>
    </location>
</feature>
<keyword evidence="5 6" id="KW-0472">Membrane</keyword>